<dbReference type="EMBL" id="JAKKSL010000002">
    <property type="protein sequence ID" value="MCI2283728.1"/>
    <property type="molecule type" value="Genomic_DNA"/>
</dbReference>
<keyword evidence="2" id="KW-1185">Reference proteome</keyword>
<name>A0ABS9X0F2_9GAMM</name>
<gene>
    <name evidence="1" type="ORF">L3081_10385</name>
</gene>
<dbReference type="Gene3D" id="3.30.70.120">
    <property type="match status" value="1"/>
</dbReference>
<dbReference type="InterPro" id="IPR011322">
    <property type="entry name" value="N-reg_PII-like_a/b"/>
</dbReference>
<dbReference type="SUPFAM" id="SSF54913">
    <property type="entry name" value="GlnB-like"/>
    <property type="match status" value="1"/>
</dbReference>
<organism evidence="1 2">
    <name type="scientific">Colwellia maritima</name>
    <dbReference type="NCBI Taxonomy" id="2912588"/>
    <lineage>
        <taxon>Bacteria</taxon>
        <taxon>Pseudomonadati</taxon>
        <taxon>Pseudomonadota</taxon>
        <taxon>Gammaproteobacteria</taxon>
        <taxon>Alteromonadales</taxon>
        <taxon>Colwelliaceae</taxon>
        <taxon>Colwellia</taxon>
    </lineage>
</organism>
<evidence type="ECO:0000313" key="1">
    <source>
        <dbReference type="EMBL" id="MCI2283728.1"/>
    </source>
</evidence>
<evidence type="ECO:0000313" key="2">
    <source>
        <dbReference type="Proteomes" id="UP001139646"/>
    </source>
</evidence>
<dbReference type="RefSeq" id="WP_242285890.1">
    <property type="nucleotide sequence ID" value="NZ_JAKKSL010000002.1"/>
</dbReference>
<protein>
    <submittedName>
        <fullName evidence="1">P-II family nitrogen regulator</fullName>
    </submittedName>
</protein>
<accession>A0ABS9X0F2</accession>
<dbReference type="SMART" id="SM00938">
    <property type="entry name" value="P-II"/>
    <property type="match status" value="1"/>
</dbReference>
<proteinExistence type="predicted"/>
<dbReference type="Pfam" id="PF00543">
    <property type="entry name" value="P-II"/>
    <property type="match status" value="1"/>
</dbReference>
<sequence>MTIKKITAIINEMQLDNVAKALCDHSVTGFTIHPVTGRGNYCNMFSKDGLVTHKQIEIYTSEEHATQIAALIMKTADVALNSEGLVAVTTVDELFWVYQQTLAQVNDFNFSSTSENTVPGESNE</sequence>
<reference evidence="1" key="1">
    <citation type="submission" date="2022-01" db="EMBL/GenBank/DDBJ databases">
        <title>Colwellia maritima, isolated from seawater.</title>
        <authorList>
            <person name="Kristyanto S."/>
            <person name="Jung J."/>
            <person name="Jeon C.O."/>
        </authorList>
    </citation>
    <scope>NUCLEOTIDE SEQUENCE</scope>
    <source>
        <strain evidence="1">MSW7</strain>
    </source>
</reference>
<dbReference type="PROSITE" id="PS51343">
    <property type="entry name" value="PII_GLNB_DOM"/>
    <property type="match status" value="1"/>
</dbReference>
<comment type="caution">
    <text evidence="1">The sequence shown here is derived from an EMBL/GenBank/DDBJ whole genome shotgun (WGS) entry which is preliminary data.</text>
</comment>
<dbReference type="InterPro" id="IPR002187">
    <property type="entry name" value="N-reg_PII"/>
</dbReference>
<dbReference type="InterPro" id="IPR015867">
    <property type="entry name" value="N-reg_PII/ATP_PRibTrfase_C"/>
</dbReference>
<dbReference type="Proteomes" id="UP001139646">
    <property type="component" value="Unassembled WGS sequence"/>
</dbReference>